<dbReference type="EMBL" id="NVVJ01000053">
    <property type="protein sequence ID" value="PCJ22689.1"/>
    <property type="molecule type" value="Genomic_DNA"/>
</dbReference>
<proteinExistence type="predicted"/>
<evidence type="ECO:0000313" key="2">
    <source>
        <dbReference type="EMBL" id="PCJ22689.1"/>
    </source>
</evidence>
<dbReference type="InterPro" id="IPR014922">
    <property type="entry name" value="YdhG-like"/>
</dbReference>
<evidence type="ECO:0000313" key="3">
    <source>
        <dbReference type="Proteomes" id="UP000218327"/>
    </source>
</evidence>
<dbReference type="AlphaFoldDB" id="A0A2A5ATX9"/>
<reference evidence="3" key="1">
    <citation type="submission" date="2017-08" db="EMBL/GenBank/DDBJ databases">
        <title>A dynamic microbial community with high functional redundancy inhabits the cold, oxic subseafloor aquifer.</title>
        <authorList>
            <person name="Tully B.J."/>
            <person name="Wheat C.G."/>
            <person name="Glazer B.T."/>
            <person name="Huber J.A."/>
        </authorList>
    </citation>
    <scope>NUCLEOTIDE SEQUENCE [LARGE SCALE GENOMIC DNA]</scope>
</reference>
<comment type="caution">
    <text evidence="2">The sequence shown here is derived from an EMBL/GenBank/DDBJ whole genome shotgun (WGS) entry which is preliminary data.</text>
</comment>
<sequence>MTKKQPKSISEYIDAVSDVGKPHLNELYTILKDVAPNAQETFKWGHPFFVEPRFVYAFSAHKAHKAHIGFTSSNAALDKYRDKLQDYEITKMGIIKIPYNKPFPKAVIKKVAKARLKLVTEREDQNFW</sequence>
<dbReference type="Gene3D" id="3.90.1150.200">
    <property type="match status" value="1"/>
</dbReference>
<feature type="domain" description="YdhG-like" evidence="1">
    <location>
        <begin position="22"/>
        <end position="115"/>
    </location>
</feature>
<protein>
    <recommendedName>
        <fullName evidence="1">YdhG-like domain-containing protein</fullName>
    </recommendedName>
</protein>
<evidence type="ECO:0000259" key="1">
    <source>
        <dbReference type="Pfam" id="PF08818"/>
    </source>
</evidence>
<dbReference type="SUPFAM" id="SSF159888">
    <property type="entry name" value="YdhG-like"/>
    <property type="match status" value="1"/>
</dbReference>
<dbReference type="Proteomes" id="UP000218327">
    <property type="component" value="Unassembled WGS sequence"/>
</dbReference>
<dbReference type="Pfam" id="PF08818">
    <property type="entry name" value="DUF1801"/>
    <property type="match status" value="1"/>
</dbReference>
<gene>
    <name evidence="2" type="ORF">COA96_13645</name>
</gene>
<accession>A0A2A5ATX9</accession>
<name>A0A2A5ATX9_9GAMM</name>
<organism evidence="2 3">
    <name type="scientific">SAR86 cluster bacterium</name>
    <dbReference type="NCBI Taxonomy" id="2030880"/>
    <lineage>
        <taxon>Bacteria</taxon>
        <taxon>Pseudomonadati</taxon>
        <taxon>Pseudomonadota</taxon>
        <taxon>Gammaproteobacteria</taxon>
        <taxon>SAR86 cluster</taxon>
    </lineage>
</organism>